<gene>
    <name evidence="2" type="ORF">ACFFMS_15840</name>
</gene>
<keyword evidence="2" id="KW-0762">Sugar transport</keyword>
<dbReference type="PANTHER" id="PTHR47738">
    <property type="entry name" value="PTS SYSTEM FRUCTOSE-LIKE EIIA COMPONENT-RELATED"/>
    <property type="match status" value="1"/>
</dbReference>
<reference evidence="2 3" key="1">
    <citation type="submission" date="2024-09" db="EMBL/GenBank/DDBJ databases">
        <authorList>
            <person name="Sun Q."/>
            <person name="Mori K."/>
        </authorList>
    </citation>
    <scope>NUCLEOTIDE SEQUENCE [LARGE SCALE GENOMIC DNA]</scope>
    <source>
        <strain evidence="2 3">JCM 11201</strain>
    </source>
</reference>
<dbReference type="InterPro" id="IPR051541">
    <property type="entry name" value="PTS_SugarTrans_NitroReg"/>
</dbReference>
<comment type="caution">
    <text evidence="2">The sequence shown here is derived from an EMBL/GenBank/DDBJ whole genome shotgun (WGS) entry which is preliminary data.</text>
</comment>
<dbReference type="PROSITE" id="PS51094">
    <property type="entry name" value="PTS_EIIA_TYPE_2"/>
    <property type="match status" value="1"/>
</dbReference>
<protein>
    <submittedName>
        <fullName evidence="2">PTS sugar transporter subunit IIA</fullName>
    </submittedName>
</protein>
<dbReference type="SUPFAM" id="SSF55804">
    <property type="entry name" value="Phoshotransferase/anion transport protein"/>
    <property type="match status" value="1"/>
</dbReference>
<organism evidence="2 3">
    <name type="scientific">Ectobacillus funiculus</name>
    <dbReference type="NCBI Taxonomy" id="137993"/>
    <lineage>
        <taxon>Bacteria</taxon>
        <taxon>Bacillati</taxon>
        <taxon>Bacillota</taxon>
        <taxon>Bacilli</taxon>
        <taxon>Bacillales</taxon>
        <taxon>Bacillaceae</taxon>
        <taxon>Ectobacillus</taxon>
    </lineage>
</organism>
<dbReference type="Gene3D" id="3.40.930.10">
    <property type="entry name" value="Mannitol-specific EII, Chain A"/>
    <property type="match status" value="1"/>
</dbReference>
<dbReference type="CDD" id="cd00211">
    <property type="entry name" value="PTS_IIA_fru"/>
    <property type="match status" value="1"/>
</dbReference>
<dbReference type="Proteomes" id="UP001589609">
    <property type="component" value="Unassembled WGS sequence"/>
</dbReference>
<evidence type="ECO:0000313" key="3">
    <source>
        <dbReference type="Proteomes" id="UP001589609"/>
    </source>
</evidence>
<name>A0ABV5WHM7_9BACI</name>
<evidence type="ECO:0000259" key="1">
    <source>
        <dbReference type="PROSITE" id="PS51094"/>
    </source>
</evidence>
<dbReference type="RefSeq" id="WP_379950197.1">
    <property type="nucleotide sequence ID" value="NZ_JBHMAF010000100.1"/>
</dbReference>
<feature type="domain" description="PTS EIIA type-2" evidence="1">
    <location>
        <begin position="9"/>
        <end position="156"/>
    </location>
</feature>
<proteinExistence type="predicted"/>
<keyword evidence="3" id="KW-1185">Reference proteome</keyword>
<dbReference type="InterPro" id="IPR002178">
    <property type="entry name" value="PTS_EIIA_type-2_dom"/>
</dbReference>
<accession>A0ABV5WHM7</accession>
<dbReference type="Pfam" id="PF00359">
    <property type="entry name" value="PTS_EIIA_2"/>
    <property type="match status" value="1"/>
</dbReference>
<dbReference type="EMBL" id="JBHMAF010000100">
    <property type="protein sequence ID" value="MFB9759866.1"/>
    <property type="molecule type" value="Genomic_DNA"/>
</dbReference>
<dbReference type="InterPro" id="IPR016152">
    <property type="entry name" value="PTrfase/Anion_transptr"/>
</dbReference>
<evidence type="ECO:0000313" key="2">
    <source>
        <dbReference type="EMBL" id="MFB9759866.1"/>
    </source>
</evidence>
<dbReference type="PANTHER" id="PTHR47738:SF3">
    <property type="entry name" value="PHOSPHOTRANSFERASE SYSTEM MANNITOL_FRUCTOSE-SPECIFIC IIA DOMAIN CONTAINING PROTEIN"/>
    <property type="match status" value="1"/>
</dbReference>
<keyword evidence="2" id="KW-0813">Transport</keyword>
<sequence>MNMASEKAFVIDPDLILLRVPYLTREEILTNLGRKLEEKGYAKKGYTEALLQREVDYPTGINTGTIGVAIPHTDAIHVNETTIAVAVLDNSIEFEEMGGMDGTVDVEIVLALVVSDPKVHLSFLQKLMGMFQEKETLLRMKEAKEPSEIQEILSKLI</sequence>